<name>A0A7J0BTN4_9BACT</name>
<evidence type="ECO:0000256" key="6">
    <source>
        <dbReference type="ARBA" id="ARBA00037937"/>
    </source>
</evidence>
<keyword evidence="8" id="KW-0282">Flagellum</keyword>
<keyword evidence="3 7" id="KW-1133">Transmembrane helix</keyword>
<comment type="caution">
    <text evidence="8">The sequence shown here is derived from an EMBL/GenBank/DDBJ whole genome shotgun (WGS) entry which is preliminary data.</text>
</comment>
<accession>A0A7J0BTN4</accession>
<dbReference type="Pfam" id="PF04347">
    <property type="entry name" value="FliO"/>
    <property type="match status" value="1"/>
</dbReference>
<feature type="transmembrane region" description="Helical" evidence="7">
    <location>
        <begin position="87"/>
        <end position="108"/>
    </location>
</feature>
<dbReference type="RefSeq" id="WP_243451271.1">
    <property type="nucleotide sequence ID" value="NZ_BLVP01000005.1"/>
</dbReference>
<keyword evidence="4 7" id="KW-0472">Membrane</keyword>
<dbReference type="InterPro" id="IPR022781">
    <property type="entry name" value="Flagellar_biosynth_FliO"/>
</dbReference>
<keyword evidence="2 7" id="KW-0812">Transmembrane</keyword>
<keyword evidence="8" id="KW-0966">Cell projection</keyword>
<evidence type="ECO:0000256" key="5">
    <source>
        <dbReference type="ARBA" id="ARBA00023143"/>
    </source>
</evidence>
<keyword evidence="1 7" id="KW-1003">Cell membrane</keyword>
<dbReference type="AlphaFoldDB" id="A0A7J0BTN4"/>
<proteinExistence type="inferred from homology"/>
<dbReference type="EMBL" id="BLVP01000005">
    <property type="protein sequence ID" value="GFM36354.1"/>
    <property type="molecule type" value="Genomic_DNA"/>
</dbReference>
<organism evidence="8 9">
    <name type="scientific">Desulfovibrio psychrotolerans</name>
    <dbReference type="NCBI Taxonomy" id="415242"/>
    <lineage>
        <taxon>Bacteria</taxon>
        <taxon>Pseudomonadati</taxon>
        <taxon>Thermodesulfobacteriota</taxon>
        <taxon>Desulfovibrionia</taxon>
        <taxon>Desulfovibrionales</taxon>
        <taxon>Desulfovibrionaceae</taxon>
        <taxon>Desulfovibrio</taxon>
    </lineage>
</organism>
<protein>
    <recommendedName>
        <fullName evidence="7">Flagellar protein</fullName>
    </recommendedName>
</protein>
<evidence type="ECO:0000256" key="1">
    <source>
        <dbReference type="ARBA" id="ARBA00022475"/>
    </source>
</evidence>
<dbReference type="NCBIfam" id="TIGR03500">
    <property type="entry name" value="FliO_TIGR"/>
    <property type="match status" value="1"/>
</dbReference>
<sequence length="193" mass="19947">MLNATQISAAMADAANATNATFRAAVAHNATAEAMVAPGGPIGSVGAVGPGSPVARAVEEGVNATTLFSSGTAPLEAAPQIMGWGGYFQAIGVLLLILGALYMGLWALKRFGKLRAMGSLGRQGLAVEGQFHLGPKKSLVVVRFLNKRLLLGVTDHNINLLTETEADHDGTRESDKADFRAMLEKAGDGESSS</sequence>
<gene>
    <name evidence="8" type="ORF">DSM19430T_10380</name>
</gene>
<keyword evidence="8" id="KW-0969">Cilium</keyword>
<dbReference type="GO" id="GO:0009425">
    <property type="term" value="C:bacterial-type flagellum basal body"/>
    <property type="evidence" value="ECO:0007669"/>
    <property type="project" value="UniProtKB-SubCell"/>
</dbReference>
<evidence type="ECO:0000256" key="4">
    <source>
        <dbReference type="ARBA" id="ARBA00023136"/>
    </source>
</evidence>
<evidence type="ECO:0000256" key="2">
    <source>
        <dbReference type="ARBA" id="ARBA00022692"/>
    </source>
</evidence>
<evidence type="ECO:0000256" key="3">
    <source>
        <dbReference type="ARBA" id="ARBA00022989"/>
    </source>
</evidence>
<keyword evidence="9" id="KW-1185">Reference proteome</keyword>
<evidence type="ECO:0000313" key="9">
    <source>
        <dbReference type="Proteomes" id="UP000503820"/>
    </source>
</evidence>
<comment type="subcellular location">
    <subcellularLocation>
        <location evidence="7">Cell membrane</location>
    </subcellularLocation>
    <subcellularLocation>
        <location evidence="7">Bacterial flagellum basal body</location>
    </subcellularLocation>
</comment>
<comment type="similarity">
    <text evidence="6 7">Belongs to the FliO/MopB family.</text>
</comment>
<dbReference type="PANTHER" id="PTHR38766">
    <property type="entry name" value="FLAGELLAR PROTEIN FLIO"/>
    <property type="match status" value="1"/>
</dbReference>
<dbReference type="GO" id="GO:0044781">
    <property type="term" value="P:bacterial-type flagellum organization"/>
    <property type="evidence" value="ECO:0007669"/>
    <property type="project" value="UniProtKB-UniRule"/>
</dbReference>
<dbReference type="Proteomes" id="UP000503820">
    <property type="component" value="Unassembled WGS sequence"/>
</dbReference>
<evidence type="ECO:0000256" key="7">
    <source>
        <dbReference type="RuleBase" id="RU362064"/>
    </source>
</evidence>
<reference evidence="8 9" key="1">
    <citation type="submission" date="2020-05" db="EMBL/GenBank/DDBJ databases">
        <title>Draft genome sequence of Desulfovibrio psychrotolerans JS1T.</title>
        <authorList>
            <person name="Ueno A."/>
            <person name="Tamazawa S."/>
            <person name="Tamamura S."/>
            <person name="Murakami T."/>
            <person name="Kiyama T."/>
            <person name="Inomata H."/>
            <person name="Amano Y."/>
            <person name="Miyakawa K."/>
            <person name="Tamaki H."/>
            <person name="Naganuma T."/>
            <person name="Kaneko K."/>
        </authorList>
    </citation>
    <scope>NUCLEOTIDE SEQUENCE [LARGE SCALE GENOMIC DNA]</scope>
    <source>
        <strain evidence="8 9">JS1</strain>
    </source>
</reference>
<dbReference type="PANTHER" id="PTHR38766:SF1">
    <property type="entry name" value="FLAGELLAR PROTEIN FLIO"/>
    <property type="match status" value="1"/>
</dbReference>
<dbReference type="InterPro" id="IPR052205">
    <property type="entry name" value="FliO/MopB"/>
</dbReference>
<keyword evidence="5 7" id="KW-0975">Bacterial flagellum</keyword>
<dbReference type="GO" id="GO:0005886">
    <property type="term" value="C:plasma membrane"/>
    <property type="evidence" value="ECO:0007669"/>
    <property type="project" value="UniProtKB-SubCell"/>
</dbReference>
<evidence type="ECO:0000313" key="8">
    <source>
        <dbReference type="EMBL" id="GFM36354.1"/>
    </source>
</evidence>